<proteinExistence type="predicted"/>
<protein>
    <recommendedName>
        <fullName evidence="3">DUF4926 domain-containing protein</fullName>
    </recommendedName>
</protein>
<dbReference type="KEGG" id="ptq:P700755_002683"/>
<dbReference type="Proteomes" id="UP000008514">
    <property type="component" value="Chromosome"/>
</dbReference>
<evidence type="ECO:0000313" key="2">
    <source>
        <dbReference type="Proteomes" id="UP000008514"/>
    </source>
</evidence>
<dbReference type="HOGENOM" id="CLU_2846674_0_0_10"/>
<sequence length="65" mass="7517">MSIYSFKELKLKAGDIIYMQNENGEGITGIFEDYNSSQETFRFQNYSNGKNEIIQIEKLQSISRG</sequence>
<reference evidence="1" key="2">
    <citation type="submission" date="2012-09" db="EMBL/GenBank/DDBJ databases">
        <title>The complete sequence of Psychroflexus torquis an extreme psychrophile from sea-ice that is stimulated by light.</title>
        <authorList>
            <person name="Feng S."/>
            <person name="Powell S.M."/>
            <person name="Bowman J.P."/>
        </authorList>
    </citation>
    <scope>NUCLEOTIDE SEQUENCE [LARGE SCALE GENOMIC DNA]</scope>
    <source>
        <strain evidence="1">ATCC 700755</strain>
    </source>
</reference>
<dbReference type="AlphaFoldDB" id="K4IGD3"/>
<dbReference type="RefSeq" id="WP_015024987.1">
    <property type="nucleotide sequence ID" value="NC_018721.1"/>
</dbReference>
<name>K4IGD3_PSYTT</name>
<dbReference type="EMBL" id="CP003879">
    <property type="protein sequence ID" value="AFU69424.1"/>
    <property type="molecule type" value="Genomic_DNA"/>
</dbReference>
<keyword evidence="2" id="KW-1185">Reference proteome</keyword>
<accession>K4IGD3</accession>
<reference evidence="1" key="1">
    <citation type="submission" date="2006-03" db="EMBL/GenBank/DDBJ databases">
        <authorList>
            <person name="Bowman J."/>
            <person name="Ferriera S."/>
            <person name="Johnson J."/>
            <person name="Kravitz S."/>
            <person name="Halpern A."/>
            <person name="Remington K."/>
            <person name="Beeson K."/>
            <person name="Tran B."/>
            <person name="Rogers Y.-H."/>
            <person name="Friedman R."/>
            <person name="Venter J.C."/>
        </authorList>
    </citation>
    <scope>NUCLEOTIDE SEQUENCE [LARGE SCALE GENOMIC DNA]</scope>
    <source>
        <strain evidence="1">ATCC 700755</strain>
    </source>
</reference>
<evidence type="ECO:0000313" key="1">
    <source>
        <dbReference type="EMBL" id="AFU69424.1"/>
    </source>
</evidence>
<dbReference type="OrthoDB" id="1447520at2"/>
<evidence type="ECO:0008006" key="3">
    <source>
        <dbReference type="Google" id="ProtNLM"/>
    </source>
</evidence>
<dbReference type="STRING" id="313595.P700755_002683"/>
<organism evidence="1 2">
    <name type="scientific">Psychroflexus torquis (strain ATCC 700755 / CIP 106069 / ACAM 623)</name>
    <dbReference type="NCBI Taxonomy" id="313595"/>
    <lineage>
        <taxon>Bacteria</taxon>
        <taxon>Pseudomonadati</taxon>
        <taxon>Bacteroidota</taxon>
        <taxon>Flavobacteriia</taxon>
        <taxon>Flavobacteriales</taxon>
        <taxon>Flavobacteriaceae</taxon>
        <taxon>Psychroflexus</taxon>
    </lineage>
</organism>
<gene>
    <name evidence="1" type="ordered locus">P700755_002683</name>
</gene>